<protein>
    <submittedName>
        <fullName evidence="1">Uncharacterized protein</fullName>
    </submittedName>
</protein>
<name>A0A841AHY3_9MICO</name>
<gene>
    <name evidence="1" type="ORF">HNR70_002703</name>
</gene>
<dbReference type="RefSeq" id="WP_184326142.1">
    <property type="nucleotide sequence ID" value="NZ_JACHLZ010000001.1"/>
</dbReference>
<dbReference type="EMBL" id="JACHLZ010000001">
    <property type="protein sequence ID" value="MBB5832890.1"/>
    <property type="molecule type" value="Genomic_DNA"/>
</dbReference>
<comment type="caution">
    <text evidence="1">The sequence shown here is derived from an EMBL/GenBank/DDBJ whole genome shotgun (WGS) entry which is preliminary data.</text>
</comment>
<keyword evidence="2" id="KW-1185">Reference proteome</keyword>
<dbReference type="AlphaFoldDB" id="A0A841AHY3"/>
<proteinExistence type="predicted"/>
<reference evidence="1 2" key="1">
    <citation type="submission" date="2020-08" db="EMBL/GenBank/DDBJ databases">
        <title>Sequencing the genomes of 1000 actinobacteria strains.</title>
        <authorList>
            <person name="Klenk H.-P."/>
        </authorList>
    </citation>
    <scope>NUCLEOTIDE SEQUENCE [LARGE SCALE GENOMIC DNA]</scope>
    <source>
        <strain evidence="1 2">DSM 28796</strain>
    </source>
</reference>
<evidence type="ECO:0000313" key="1">
    <source>
        <dbReference type="EMBL" id="MBB5832890.1"/>
    </source>
</evidence>
<evidence type="ECO:0000313" key="2">
    <source>
        <dbReference type="Proteomes" id="UP000588158"/>
    </source>
</evidence>
<dbReference type="Gene3D" id="3.30.360.10">
    <property type="entry name" value="Dihydrodipicolinate Reductase, domain 2"/>
    <property type="match status" value="1"/>
</dbReference>
<dbReference type="Proteomes" id="UP000588158">
    <property type="component" value="Unassembled WGS sequence"/>
</dbReference>
<sequence>MTSYASSTKLNHLHRRTLRAYGEAGSYEAESTDVQAQAIFAGKRPADDPRSWGYDAPEYWGTLHTAAGDREIPSAQGS</sequence>
<accession>A0A841AHY3</accession>
<organism evidence="1 2">
    <name type="scientific">Brachybacterium aquaticum</name>
    <dbReference type="NCBI Taxonomy" id="1432564"/>
    <lineage>
        <taxon>Bacteria</taxon>
        <taxon>Bacillati</taxon>
        <taxon>Actinomycetota</taxon>
        <taxon>Actinomycetes</taxon>
        <taxon>Micrococcales</taxon>
        <taxon>Dermabacteraceae</taxon>
        <taxon>Brachybacterium</taxon>
    </lineage>
</organism>